<keyword evidence="4 8" id="KW-0812">Transmembrane</keyword>
<dbReference type="STRING" id="1168035.SAMN05444280_106127"/>
<evidence type="ECO:0000256" key="8">
    <source>
        <dbReference type="PROSITE-ProRule" id="PRU01360"/>
    </source>
</evidence>
<accession>A0A1M6EAP5</accession>
<dbReference type="PANTHER" id="PTHR30069:SF29">
    <property type="entry name" value="HEMOGLOBIN AND HEMOGLOBIN-HAPTOGLOBIN-BINDING PROTEIN 1-RELATED"/>
    <property type="match status" value="1"/>
</dbReference>
<dbReference type="Pfam" id="PF07715">
    <property type="entry name" value="Plug"/>
    <property type="match status" value="1"/>
</dbReference>
<dbReference type="AlphaFoldDB" id="A0A1M6EAP5"/>
<dbReference type="InterPro" id="IPR037066">
    <property type="entry name" value="Plug_dom_sf"/>
</dbReference>
<dbReference type="InterPro" id="IPR039426">
    <property type="entry name" value="TonB-dep_rcpt-like"/>
</dbReference>
<name>A0A1M6EAP5_9BACT</name>
<evidence type="ECO:0000256" key="1">
    <source>
        <dbReference type="ARBA" id="ARBA00004571"/>
    </source>
</evidence>
<dbReference type="InterPro" id="IPR008969">
    <property type="entry name" value="CarboxyPept-like_regulatory"/>
</dbReference>
<evidence type="ECO:0000256" key="4">
    <source>
        <dbReference type="ARBA" id="ARBA00022692"/>
    </source>
</evidence>
<dbReference type="GO" id="GO:0044718">
    <property type="term" value="P:siderophore transmembrane transport"/>
    <property type="evidence" value="ECO:0007669"/>
    <property type="project" value="TreeGrafter"/>
</dbReference>
<evidence type="ECO:0000313" key="11">
    <source>
        <dbReference type="Proteomes" id="UP000184050"/>
    </source>
</evidence>
<keyword evidence="10" id="KW-0675">Receptor</keyword>
<dbReference type="GO" id="GO:0009279">
    <property type="term" value="C:cell outer membrane"/>
    <property type="evidence" value="ECO:0007669"/>
    <property type="project" value="UniProtKB-SubCell"/>
</dbReference>
<comment type="similarity">
    <text evidence="8">Belongs to the TonB-dependent receptor family.</text>
</comment>
<keyword evidence="6 8" id="KW-0472">Membrane</keyword>
<evidence type="ECO:0000256" key="3">
    <source>
        <dbReference type="ARBA" id="ARBA00022452"/>
    </source>
</evidence>
<dbReference type="GO" id="GO:0015344">
    <property type="term" value="F:siderophore uptake transmembrane transporter activity"/>
    <property type="evidence" value="ECO:0007669"/>
    <property type="project" value="TreeGrafter"/>
</dbReference>
<evidence type="ECO:0000259" key="9">
    <source>
        <dbReference type="Pfam" id="PF07715"/>
    </source>
</evidence>
<evidence type="ECO:0000256" key="7">
    <source>
        <dbReference type="ARBA" id="ARBA00023237"/>
    </source>
</evidence>
<dbReference type="InterPro" id="IPR036942">
    <property type="entry name" value="Beta-barrel_TonB_sf"/>
</dbReference>
<dbReference type="Gene3D" id="2.170.130.10">
    <property type="entry name" value="TonB-dependent receptor, plug domain"/>
    <property type="match status" value="1"/>
</dbReference>
<keyword evidence="11" id="KW-1185">Reference proteome</keyword>
<protein>
    <submittedName>
        <fullName evidence="10">TonB-dependent Receptor Plug Domain</fullName>
    </submittedName>
</protein>
<dbReference type="EMBL" id="FQZE01000006">
    <property type="protein sequence ID" value="SHI82493.1"/>
    <property type="molecule type" value="Genomic_DNA"/>
</dbReference>
<dbReference type="Proteomes" id="UP000184050">
    <property type="component" value="Unassembled WGS sequence"/>
</dbReference>
<dbReference type="SUPFAM" id="SSF56935">
    <property type="entry name" value="Porins"/>
    <property type="match status" value="1"/>
</dbReference>
<dbReference type="OrthoDB" id="1111684at2"/>
<dbReference type="InterPro" id="IPR012910">
    <property type="entry name" value="Plug_dom"/>
</dbReference>
<keyword evidence="5" id="KW-0732">Signal</keyword>
<keyword evidence="2 8" id="KW-0813">Transport</keyword>
<evidence type="ECO:0000256" key="2">
    <source>
        <dbReference type="ARBA" id="ARBA00022448"/>
    </source>
</evidence>
<evidence type="ECO:0000313" key="10">
    <source>
        <dbReference type="EMBL" id="SHI82493.1"/>
    </source>
</evidence>
<feature type="domain" description="TonB-dependent receptor plug" evidence="9">
    <location>
        <begin position="240"/>
        <end position="328"/>
    </location>
</feature>
<keyword evidence="7 8" id="KW-0998">Cell outer membrane</keyword>
<sequence length="900" mass="101957">MKNWARKFNLIKRKTQEVLKRSIQNSILILFFIITFLKAGAQDRVINYSSEGNSLASVLEEISNRYETKFAFNSGAFQNIKTNFNLQDATLREFLELLEEEYFIRSKNIDGTWVLVADLPVVSETKEKKPEAAVLSGFVKDKTTGENLIYCNVATSGDRGGMTNELGFFSFEIPATDSVLISVSYVGFQRLDTLVAPSTDLVIALEPLEIVLAPVQVIHYEKEVLQASPFVDRISFNPLKSSEIPRISNDDLGNALQIIPGVNFLQGGISGLSIRGSSPTDNLVLLDGIPVLETNHLLGNMSVLNSKFVNQAFVSRGGFDAAYGGRVAGLIQITGKSGENKNPYFDVSANLLNTNVLASVPLTEKFSVTAAWRRSFIDQWQNYLYYRLIDDVIASEDNPVTSSIIPTVKYNDVNAKISFHPSEKLEFNLNILYGNDEQSRDFELVQTNDYYRNERTNGKNTGASFNWKWQATGNWFHSLSAGMSTLESERIDETGELQEVTEIIENPGQGVGKGKGLAKTKERTFTREVFDIDNGFNYLEEFRIGWKTTFKKGNFENEAGAGITTNKFTYDFYAERTGAEIEIDAIASESTLKMMNAFFQQRIELNEKFHFRWGLRTDIDLAIGKTYWQPRGGLEFHPFSGLKIYALSGVYYQFLSGIKRFDSQGYFNQVWYLPENDGRGTVKSEHYIGGIKYENRGWFIDIETYLKNASGRVNLFAEEVRRGSDLTVAYLPHKTEEKNQGLDLFIQKKQRHFNHMISYSLSSAEVKTEGILGDDWFPDYNDRPHRMKITEMVNWRNWTLTGSWQIASGLPVLRLQTSNGEEGFQRSDYFSQLDFALSKKVVLSRFVLNGGVSMLNVFNRENVVEVNYLRFSSESGSMTVRSDISALGFTPVFFMNVQFQ</sequence>
<organism evidence="10 11">
    <name type="scientific">Tangfeifania diversioriginum</name>
    <dbReference type="NCBI Taxonomy" id="1168035"/>
    <lineage>
        <taxon>Bacteria</taxon>
        <taxon>Pseudomonadati</taxon>
        <taxon>Bacteroidota</taxon>
        <taxon>Bacteroidia</taxon>
        <taxon>Marinilabiliales</taxon>
        <taxon>Prolixibacteraceae</taxon>
        <taxon>Tangfeifania</taxon>
    </lineage>
</organism>
<evidence type="ECO:0000256" key="5">
    <source>
        <dbReference type="ARBA" id="ARBA00022729"/>
    </source>
</evidence>
<evidence type="ECO:0000256" key="6">
    <source>
        <dbReference type="ARBA" id="ARBA00023136"/>
    </source>
</evidence>
<reference evidence="10 11" key="1">
    <citation type="submission" date="2016-11" db="EMBL/GenBank/DDBJ databases">
        <authorList>
            <person name="Jaros S."/>
            <person name="Januszkiewicz K."/>
            <person name="Wedrychowicz H."/>
        </authorList>
    </citation>
    <scope>NUCLEOTIDE SEQUENCE [LARGE SCALE GENOMIC DNA]</scope>
    <source>
        <strain evidence="10 11">DSM 27063</strain>
    </source>
</reference>
<dbReference type="PANTHER" id="PTHR30069">
    <property type="entry name" value="TONB-DEPENDENT OUTER MEMBRANE RECEPTOR"/>
    <property type="match status" value="1"/>
</dbReference>
<dbReference type="PROSITE" id="PS52016">
    <property type="entry name" value="TONB_DEPENDENT_REC_3"/>
    <property type="match status" value="1"/>
</dbReference>
<proteinExistence type="inferred from homology"/>
<comment type="subcellular location">
    <subcellularLocation>
        <location evidence="1 8">Cell outer membrane</location>
        <topology evidence="1 8">Multi-pass membrane protein</topology>
    </subcellularLocation>
</comment>
<dbReference type="Gene3D" id="2.40.170.20">
    <property type="entry name" value="TonB-dependent receptor, beta-barrel domain"/>
    <property type="match status" value="1"/>
</dbReference>
<dbReference type="SUPFAM" id="SSF49464">
    <property type="entry name" value="Carboxypeptidase regulatory domain-like"/>
    <property type="match status" value="1"/>
</dbReference>
<keyword evidence="3 8" id="KW-1134">Transmembrane beta strand</keyword>
<gene>
    <name evidence="10" type="ORF">SAMN05444280_106127</name>
</gene>